<protein>
    <submittedName>
        <fullName evidence="1">Uncharacterized protein</fullName>
    </submittedName>
</protein>
<evidence type="ECO:0000313" key="1">
    <source>
        <dbReference type="EMBL" id="CCF84397.1"/>
    </source>
</evidence>
<comment type="caution">
    <text evidence="1">The sequence shown here is derived from an EMBL/GenBank/DDBJ whole genome shotgun (WGS) entry which is preliminary data.</text>
</comment>
<organism evidence="1 2">
    <name type="scientific">Nitrolancea hollandica Lb</name>
    <dbReference type="NCBI Taxonomy" id="1129897"/>
    <lineage>
        <taxon>Bacteria</taxon>
        <taxon>Pseudomonadati</taxon>
        <taxon>Thermomicrobiota</taxon>
        <taxon>Thermomicrobia</taxon>
        <taxon>Sphaerobacterales</taxon>
        <taxon>Sphaerobacterineae</taxon>
        <taxon>Sphaerobacteraceae</taxon>
        <taxon>Nitrolancea</taxon>
    </lineage>
</organism>
<accession>I4EI85</accession>
<reference evidence="1 2" key="1">
    <citation type="journal article" date="2012" name="ISME J.">
        <title>Nitrification expanded: discovery, physiology and genomics of a nitrite-oxidizing bacterium from the phylum Chloroflexi.</title>
        <authorList>
            <person name="Sorokin D.Y."/>
            <person name="Lucker S."/>
            <person name="Vejmelkova D."/>
            <person name="Kostrikina N.A."/>
            <person name="Kleerebezem R."/>
            <person name="Rijpstra W.I."/>
            <person name="Damste J.S."/>
            <person name="Le Paslier D."/>
            <person name="Muyzer G."/>
            <person name="Wagner M."/>
            <person name="van Loosdrecht M.C."/>
            <person name="Daims H."/>
        </authorList>
    </citation>
    <scope>NUCLEOTIDE SEQUENCE [LARGE SCALE GENOMIC DNA]</scope>
    <source>
        <strain evidence="2">none</strain>
    </source>
</reference>
<evidence type="ECO:0000313" key="2">
    <source>
        <dbReference type="Proteomes" id="UP000004221"/>
    </source>
</evidence>
<dbReference type="EMBL" id="CAGS01000266">
    <property type="protein sequence ID" value="CCF84397.1"/>
    <property type="molecule type" value="Genomic_DNA"/>
</dbReference>
<gene>
    <name evidence="1" type="ORF">NITHO_3380001</name>
</gene>
<keyword evidence="2" id="KW-1185">Reference proteome</keyword>
<dbReference type="AlphaFoldDB" id="I4EI85"/>
<dbReference type="Proteomes" id="UP000004221">
    <property type="component" value="Unassembled WGS sequence"/>
</dbReference>
<name>I4EI85_9BACT</name>
<proteinExistence type="predicted"/>
<sequence length="202" mass="22961">MEEYSRMIRTLERLIEDEFPGAFPPNLRTRLADTLYIYGLAHYSLLQQQSGTEVEEDEEAEEAEEAASRPLVIYDLWFPQDVAVEHAQDGYYLHLSDGRIDLSLYLGTDPNERGALVDLVDHWGYAASNTPPGEPSQHGERITPVLTVELDYSGSELVDADDHVDVLFFDHNGEPIVRMHARASELRLIVDEIQTFERDGEL</sequence>